<proteinExistence type="predicted"/>
<sequence>MDEEQLRLEYWEDTRSDPAYPLWVIFRLIGHQRGLHDDQPYLRHAQTSVADVLKAIETHPSLPTIAKDLAISVDELRASLWYAVWKVEHTPPPPDQDRWNPRVDEAWRSEILQIPDKGAANK</sequence>
<name>A0A7Y0Q2H3_9FIRM</name>
<evidence type="ECO:0000313" key="2">
    <source>
        <dbReference type="Proteomes" id="UP000533476"/>
    </source>
</evidence>
<evidence type="ECO:0000313" key="1">
    <source>
        <dbReference type="EMBL" id="NMP21916.1"/>
    </source>
</evidence>
<accession>A0A7Y0Q2H3</accession>
<organism evidence="1 2">
    <name type="scientific">Sulfobacillus harzensis</name>
    <dbReference type="NCBI Taxonomy" id="2729629"/>
    <lineage>
        <taxon>Bacteria</taxon>
        <taxon>Bacillati</taxon>
        <taxon>Bacillota</taxon>
        <taxon>Clostridia</taxon>
        <taxon>Eubacteriales</taxon>
        <taxon>Clostridiales Family XVII. Incertae Sedis</taxon>
        <taxon>Sulfobacillus</taxon>
    </lineage>
</organism>
<protein>
    <submittedName>
        <fullName evidence="1">Uncharacterized protein</fullName>
    </submittedName>
</protein>
<reference evidence="1 2" key="1">
    <citation type="submission" date="2020-04" db="EMBL/GenBank/DDBJ databases">
        <authorList>
            <person name="Zhang R."/>
            <person name="Schippers A."/>
        </authorList>
    </citation>
    <scope>NUCLEOTIDE SEQUENCE [LARGE SCALE GENOMIC DNA]</scope>
    <source>
        <strain evidence="1 2">DSM 109850</strain>
    </source>
</reference>
<dbReference type="EMBL" id="JABBVZ010000014">
    <property type="protein sequence ID" value="NMP21916.1"/>
    <property type="molecule type" value="Genomic_DNA"/>
</dbReference>
<keyword evidence="2" id="KW-1185">Reference proteome</keyword>
<dbReference type="AlphaFoldDB" id="A0A7Y0Q2H3"/>
<dbReference type="Proteomes" id="UP000533476">
    <property type="component" value="Unassembled WGS sequence"/>
</dbReference>
<gene>
    <name evidence="1" type="ORF">HIJ39_06065</name>
</gene>
<dbReference type="RefSeq" id="WP_169097757.1">
    <property type="nucleotide sequence ID" value="NZ_JABBVZ010000014.1"/>
</dbReference>
<comment type="caution">
    <text evidence="1">The sequence shown here is derived from an EMBL/GenBank/DDBJ whole genome shotgun (WGS) entry which is preliminary data.</text>
</comment>